<dbReference type="PIRSF" id="PIRSF000429">
    <property type="entry name" value="Ac-CoA_Ac_transf"/>
    <property type="match status" value="1"/>
</dbReference>
<evidence type="ECO:0000313" key="10">
    <source>
        <dbReference type="EMBL" id="KCV69037.1"/>
    </source>
</evidence>
<keyword evidence="5 7" id="KW-0012">Acyltransferase</keyword>
<feature type="domain" description="Thiolase C-terminal" evidence="9">
    <location>
        <begin position="273"/>
        <end position="393"/>
    </location>
</feature>
<evidence type="ECO:0000256" key="5">
    <source>
        <dbReference type="ARBA" id="ARBA00023315"/>
    </source>
</evidence>
<dbReference type="InterPro" id="IPR002155">
    <property type="entry name" value="Thiolase"/>
</dbReference>
<evidence type="ECO:0000256" key="7">
    <source>
        <dbReference type="RuleBase" id="RU003557"/>
    </source>
</evidence>
<dbReference type="Proteomes" id="UP000030693">
    <property type="component" value="Unassembled WGS sequence"/>
</dbReference>
<proteinExistence type="inferred from homology"/>
<dbReference type="CDD" id="cd00751">
    <property type="entry name" value="thiolase"/>
    <property type="match status" value="1"/>
</dbReference>
<comment type="similarity">
    <text evidence="1 7">Belongs to the thiolase-like superfamily. Thiolase family.</text>
</comment>
<dbReference type="FunFam" id="3.40.47.10:FF:000007">
    <property type="entry name" value="acetyl-CoA acetyltransferase, mitochondrial"/>
    <property type="match status" value="1"/>
</dbReference>
<dbReference type="Pfam" id="PF00108">
    <property type="entry name" value="Thiolase_N"/>
    <property type="match status" value="1"/>
</dbReference>
<dbReference type="GO" id="GO:0006635">
    <property type="term" value="P:fatty acid beta-oxidation"/>
    <property type="evidence" value="ECO:0007669"/>
    <property type="project" value="TreeGrafter"/>
</dbReference>
<evidence type="ECO:0000259" key="8">
    <source>
        <dbReference type="Pfam" id="PF00108"/>
    </source>
</evidence>
<dbReference type="InterPro" id="IPR020615">
    <property type="entry name" value="Thiolase_acyl_enz_int_AS"/>
</dbReference>
<dbReference type="RefSeq" id="XP_009496608.1">
    <property type="nucleotide sequence ID" value="XM_009498333.1"/>
</dbReference>
<dbReference type="InterPro" id="IPR020617">
    <property type="entry name" value="Thiolase_C"/>
</dbReference>
<feature type="active site" description="Proton acceptor" evidence="6">
    <location>
        <position position="352"/>
    </location>
</feature>
<dbReference type="OrthoDB" id="5404651at2759"/>
<dbReference type="PROSITE" id="PS00098">
    <property type="entry name" value="THIOLASE_1"/>
    <property type="match status" value="1"/>
</dbReference>
<reference evidence="10" key="1">
    <citation type="submission" date="2013-04" db="EMBL/GenBank/DDBJ databases">
        <title>The Genome Sequence of Fonticula alba ATCC 38817.</title>
        <authorList>
            <consortium name="The Broad Institute Genomics Platform"/>
            <person name="Russ C."/>
            <person name="Cuomo C."/>
            <person name="Burger G."/>
            <person name="Gray M.W."/>
            <person name="Holland P.W.H."/>
            <person name="King N."/>
            <person name="Lang F.B.F."/>
            <person name="Roger A.J."/>
            <person name="Ruiz-Trillo I."/>
            <person name="Brown M."/>
            <person name="Walker B."/>
            <person name="Young S."/>
            <person name="Zeng Q."/>
            <person name="Gargeya S."/>
            <person name="Fitzgerald M."/>
            <person name="Haas B."/>
            <person name="Abouelleil A."/>
            <person name="Allen A.W."/>
            <person name="Alvarado L."/>
            <person name="Arachchi H.M."/>
            <person name="Berlin A.M."/>
            <person name="Chapman S.B."/>
            <person name="Gainer-Dewar J."/>
            <person name="Goldberg J."/>
            <person name="Griggs A."/>
            <person name="Gujja S."/>
            <person name="Hansen M."/>
            <person name="Howarth C."/>
            <person name="Imamovic A."/>
            <person name="Ireland A."/>
            <person name="Larimer J."/>
            <person name="McCowan C."/>
            <person name="Murphy C."/>
            <person name="Pearson M."/>
            <person name="Poon T.W."/>
            <person name="Priest M."/>
            <person name="Roberts A."/>
            <person name="Saif S."/>
            <person name="Shea T."/>
            <person name="Sisk P."/>
            <person name="Sykes S."/>
            <person name="Wortman J."/>
            <person name="Nusbaum C."/>
            <person name="Birren B."/>
        </authorList>
    </citation>
    <scope>NUCLEOTIDE SEQUENCE [LARGE SCALE GENOMIC DNA]</scope>
    <source>
        <strain evidence="10">ATCC 38817</strain>
    </source>
</reference>
<feature type="active site" description="Acyl-thioester intermediate" evidence="6">
    <location>
        <position position="92"/>
    </location>
</feature>
<keyword evidence="4" id="KW-0630">Potassium</keyword>
<keyword evidence="3" id="KW-0479">Metal-binding</keyword>
<dbReference type="InterPro" id="IPR020616">
    <property type="entry name" value="Thiolase_N"/>
</dbReference>
<dbReference type="PANTHER" id="PTHR18919">
    <property type="entry name" value="ACETYL-COA C-ACYLTRANSFERASE"/>
    <property type="match status" value="1"/>
</dbReference>
<dbReference type="NCBIfam" id="TIGR01930">
    <property type="entry name" value="AcCoA-C-Actrans"/>
    <property type="match status" value="1"/>
</dbReference>
<organism evidence="10">
    <name type="scientific">Fonticula alba</name>
    <name type="common">Slime mold</name>
    <dbReference type="NCBI Taxonomy" id="691883"/>
    <lineage>
        <taxon>Eukaryota</taxon>
        <taxon>Rotosphaerida</taxon>
        <taxon>Fonticulaceae</taxon>
        <taxon>Fonticula</taxon>
    </lineage>
</organism>
<dbReference type="Pfam" id="PF02803">
    <property type="entry name" value="Thiolase_C"/>
    <property type="match status" value="1"/>
</dbReference>
<dbReference type="GO" id="GO:0003985">
    <property type="term" value="F:acetyl-CoA C-acetyltransferase activity"/>
    <property type="evidence" value="ECO:0007669"/>
    <property type="project" value="TreeGrafter"/>
</dbReference>
<evidence type="ECO:0000256" key="2">
    <source>
        <dbReference type="ARBA" id="ARBA00022679"/>
    </source>
</evidence>
<dbReference type="GO" id="GO:0046872">
    <property type="term" value="F:metal ion binding"/>
    <property type="evidence" value="ECO:0007669"/>
    <property type="project" value="UniProtKB-KW"/>
</dbReference>
<dbReference type="EMBL" id="KB932207">
    <property type="protein sequence ID" value="KCV69037.1"/>
    <property type="molecule type" value="Genomic_DNA"/>
</dbReference>
<dbReference type="InterPro" id="IPR020613">
    <property type="entry name" value="Thiolase_CS"/>
</dbReference>
<dbReference type="eggNOG" id="KOG1390">
    <property type="taxonomic scope" value="Eukaryota"/>
</dbReference>
<evidence type="ECO:0000256" key="1">
    <source>
        <dbReference type="ARBA" id="ARBA00010982"/>
    </source>
</evidence>
<feature type="domain" description="Thiolase N-terminal" evidence="8">
    <location>
        <begin position="8"/>
        <end position="265"/>
    </location>
</feature>
<feature type="active site" description="Proton acceptor" evidence="6">
    <location>
        <position position="380"/>
    </location>
</feature>
<sequence>MAALGKDIFILAATRTPIAAFRAALGGMSAPALGATAIRGALARAAVRPEDVEDVVMGNVISAGAGQSPARQASFGAGIPTSAEATTINKVCASGMKAVSLAAQSILAGQSQLVVAGGMESMSNVPYYTPRDSLSYGHVQTRDGILADGLWDAVNNFHMGNCAENTARKHNITREQQDEYAIRSFTRSQKSLAEGLFTPEITPVEIPGRRASDKPTVFSVDEGPGKAKFDRIPTLRPAFEADGTITAANASTLNDGAAALVLASAEYVQAHGLKPIGRIVSFADGARDHIDFPTAPAISLPRAIAAAQLTTRDISLYEINEAFAVVPLVNQQLLDLDPETVNVRGGAISLGHPIGASGARILVTLLHALQAGQFGAASICNGGGGSSSMVVQRL</sequence>
<evidence type="ECO:0000256" key="4">
    <source>
        <dbReference type="ARBA" id="ARBA00022958"/>
    </source>
</evidence>
<keyword evidence="11" id="KW-1185">Reference proteome</keyword>
<dbReference type="Gene3D" id="3.40.47.10">
    <property type="match status" value="1"/>
</dbReference>
<dbReference type="GeneID" id="20529182"/>
<protein>
    <submittedName>
        <fullName evidence="10">Acetyl-CoA C-acetyltransferase</fullName>
    </submittedName>
</protein>
<accession>A0A058Z6A5</accession>
<evidence type="ECO:0000313" key="11">
    <source>
        <dbReference type="Proteomes" id="UP000030693"/>
    </source>
</evidence>
<evidence type="ECO:0000256" key="6">
    <source>
        <dbReference type="PIRSR" id="PIRSR000429-1"/>
    </source>
</evidence>
<gene>
    <name evidence="10" type="ORF">H696_04457</name>
</gene>
<dbReference type="SUPFAM" id="SSF53901">
    <property type="entry name" value="Thiolase-like"/>
    <property type="match status" value="2"/>
</dbReference>
<dbReference type="PANTHER" id="PTHR18919:SF156">
    <property type="entry name" value="ACETYL-COA ACETYLTRANSFERASE, MITOCHONDRIAL"/>
    <property type="match status" value="1"/>
</dbReference>
<name>A0A058Z6A5_FONAL</name>
<dbReference type="PROSITE" id="PS00737">
    <property type="entry name" value="THIOLASE_2"/>
    <property type="match status" value="1"/>
</dbReference>
<evidence type="ECO:0000259" key="9">
    <source>
        <dbReference type="Pfam" id="PF02803"/>
    </source>
</evidence>
<dbReference type="OMA" id="ICPSIAI"/>
<keyword evidence="2 7" id="KW-0808">Transferase</keyword>
<dbReference type="AlphaFoldDB" id="A0A058Z6A5"/>
<evidence type="ECO:0000256" key="3">
    <source>
        <dbReference type="ARBA" id="ARBA00022723"/>
    </source>
</evidence>
<dbReference type="InterPro" id="IPR016039">
    <property type="entry name" value="Thiolase-like"/>
</dbReference>
<dbReference type="GO" id="GO:0005739">
    <property type="term" value="C:mitochondrion"/>
    <property type="evidence" value="ECO:0007669"/>
    <property type="project" value="TreeGrafter"/>
</dbReference>
<dbReference type="STRING" id="691883.A0A058Z6A5"/>